<keyword evidence="2" id="KW-1185">Reference proteome</keyword>
<gene>
    <name evidence="1" type="ORF">K1T71_013800</name>
</gene>
<name>A0ACC1CFS4_9NEOP</name>
<dbReference type="EMBL" id="CM034413">
    <property type="protein sequence ID" value="KAJ0170429.1"/>
    <property type="molecule type" value="Genomic_DNA"/>
</dbReference>
<protein>
    <submittedName>
        <fullName evidence="1">Uncharacterized protein</fullName>
    </submittedName>
</protein>
<evidence type="ECO:0000313" key="2">
    <source>
        <dbReference type="Proteomes" id="UP000824533"/>
    </source>
</evidence>
<dbReference type="Proteomes" id="UP000824533">
    <property type="component" value="Linkage Group LG27"/>
</dbReference>
<reference evidence="1 2" key="1">
    <citation type="journal article" date="2021" name="Front. Genet.">
        <title>Chromosome-Level Genome Assembly Reveals Significant Gene Expansion in the Toll and IMD Signaling Pathways of Dendrolimus kikuchii.</title>
        <authorList>
            <person name="Zhou J."/>
            <person name="Wu P."/>
            <person name="Xiong Z."/>
            <person name="Liu N."/>
            <person name="Zhao N."/>
            <person name="Ji M."/>
            <person name="Qiu Y."/>
            <person name="Yang B."/>
        </authorList>
    </citation>
    <scope>NUCLEOTIDE SEQUENCE [LARGE SCALE GENOMIC DNA]</scope>
    <source>
        <strain evidence="1">Ann1</strain>
    </source>
</reference>
<sequence>MGTKLHQWRFLSTHFLATVGGGRVGEGVKLKKSIITFFSRSEVAFTTSWVCVNSSPMEIASVAMATIGGRNNKSGVSFHKLFKRATFDQNTLHLSFIKPEIPDDP</sequence>
<organism evidence="1 2">
    <name type="scientific">Dendrolimus kikuchii</name>
    <dbReference type="NCBI Taxonomy" id="765133"/>
    <lineage>
        <taxon>Eukaryota</taxon>
        <taxon>Metazoa</taxon>
        <taxon>Ecdysozoa</taxon>
        <taxon>Arthropoda</taxon>
        <taxon>Hexapoda</taxon>
        <taxon>Insecta</taxon>
        <taxon>Pterygota</taxon>
        <taxon>Neoptera</taxon>
        <taxon>Endopterygota</taxon>
        <taxon>Lepidoptera</taxon>
        <taxon>Glossata</taxon>
        <taxon>Ditrysia</taxon>
        <taxon>Bombycoidea</taxon>
        <taxon>Lasiocampidae</taxon>
        <taxon>Dendrolimus</taxon>
    </lineage>
</organism>
<proteinExistence type="predicted"/>
<comment type="caution">
    <text evidence="1">The sequence shown here is derived from an EMBL/GenBank/DDBJ whole genome shotgun (WGS) entry which is preliminary data.</text>
</comment>
<evidence type="ECO:0000313" key="1">
    <source>
        <dbReference type="EMBL" id="KAJ0170429.1"/>
    </source>
</evidence>
<accession>A0ACC1CFS4</accession>